<dbReference type="OrthoDB" id="142749at2"/>
<gene>
    <name evidence="3" type="ORF">SE18_15720</name>
</gene>
<dbReference type="InterPro" id="IPR057727">
    <property type="entry name" value="WCX_dom"/>
</dbReference>
<accession>A0A0P6Y6F4</accession>
<evidence type="ECO:0000259" key="1">
    <source>
        <dbReference type="Pfam" id="PF13280"/>
    </source>
</evidence>
<dbReference type="STRING" id="70996.SE18_15720"/>
<dbReference type="EMBL" id="LGKP01000025">
    <property type="protein sequence ID" value="KPL85148.1"/>
    <property type="molecule type" value="Genomic_DNA"/>
</dbReference>
<dbReference type="AlphaFoldDB" id="A0A0P6Y6F4"/>
<reference evidence="3 4" key="1">
    <citation type="submission" date="2015-07" db="EMBL/GenBank/DDBJ databases">
        <title>Whole genome sequence of Herpetosiphon geysericola DSM 7119.</title>
        <authorList>
            <person name="Hemp J."/>
            <person name="Ward L.M."/>
            <person name="Pace L.A."/>
            <person name="Fischer W.W."/>
        </authorList>
    </citation>
    <scope>NUCLEOTIDE SEQUENCE [LARGE SCALE GENOMIC DNA]</scope>
    <source>
        <strain evidence="3 4">DSM 7119</strain>
    </source>
</reference>
<dbReference type="RefSeq" id="WP_083469940.1">
    <property type="nucleotide sequence ID" value="NZ_LGKP01000025.1"/>
</dbReference>
<comment type="caution">
    <text evidence="3">The sequence shown here is derived from an EMBL/GenBank/DDBJ whole genome shotgun (WGS) entry which is preliminary data.</text>
</comment>
<dbReference type="PROSITE" id="PS52050">
    <property type="entry name" value="WYL"/>
    <property type="match status" value="1"/>
</dbReference>
<evidence type="ECO:0000313" key="3">
    <source>
        <dbReference type="EMBL" id="KPL85148.1"/>
    </source>
</evidence>
<dbReference type="InterPro" id="IPR026881">
    <property type="entry name" value="WYL_dom"/>
</dbReference>
<organism evidence="3 4">
    <name type="scientific">Herpetosiphon geysericola</name>
    <dbReference type="NCBI Taxonomy" id="70996"/>
    <lineage>
        <taxon>Bacteria</taxon>
        <taxon>Bacillati</taxon>
        <taxon>Chloroflexota</taxon>
        <taxon>Chloroflexia</taxon>
        <taxon>Herpetosiphonales</taxon>
        <taxon>Herpetosiphonaceae</taxon>
        <taxon>Herpetosiphon</taxon>
    </lineage>
</organism>
<dbReference type="Proteomes" id="UP000050277">
    <property type="component" value="Unassembled WGS sequence"/>
</dbReference>
<name>A0A0P6Y6F4_9CHLR</name>
<dbReference type="PANTHER" id="PTHR34580">
    <property type="match status" value="1"/>
</dbReference>
<keyword evidence="4" id="KW-1185">Reference proteome</keyword>
<evidence type="ECO:0000259" key="2">
    <source>
        <dbReference type="Pfam" id="PF25583"/>
    </source>
</evidence>
<feature type="domain" description="WYL" evidence="1">
    <location>
        <begin position="162"/>
        <end position="213"/>
    </location>
</feature>
<evidence type="ECO:0000313" key="4">
    <source>
        <dbReference type="Proteomes" id="UP000050277"/>
    </source>
</evidence>
<feature type="domain" description="WCX" evidence="2">
    <location>
        <begin position="269"/>
        <end position="330"/>
    </location>
</feature>
<sequence>MNTKRQARGIKRSSVMKVQRQMLLLRCLGSGPKTSDALIDEVNSQMLEAYPKAAREALRHDLRALREVFGCVIEYTASVGYRLVSVGDLALLNLSNDEIAALRFLDASYPANSSLPDHQQVRRLVERIIDFLPIERRGALNAGEPILYQAGPVAPYDHDAQIMRSLRKALAQRREIRFRYSSSQREGEENHRVGPVNIFTRDGHAYLLGYCFEGPQQMAERIGRYVDYRIDYISKNSLTILPRVLPPALPKRPTWTVKYELRDVVARNKKVAHWFDNTEIDYRPDGSALVTATVHNLWQTRQILLRYLDNCRVLEPPELIDMMRATAQGLRDLYPPSSNEIG</sequence>
<proteinExistence type="predicted"/>
<dbReference type="PANTHER" id="PTHR34580:SF1">
    <property type="entry name" value="PROTEIN PAFC"/>
    <property type="match status" value="1"/>
</dbReference>
<dbReference type="Pfam" id="PF13280">
    <property type="entry name" value="WYL"/>
    <property type="match status" value="1"/>
</dbReference>
<dbReference type="InterPro" id="IPR051534">
    <property type="entry name" value="CBASS_pafABC_assoc_protein"/>
</dbReference>
<dbReference type="Pfam" id="PF25583">
    <property type="entry name" value="WCX"/>
    <property type="match status" value="1"/>
</dbReference>
<protein>
    <submittedName>
        <fullName evidence="3">Uncharacterized protein</fullName>
    </submittedName>
</protein>